<organism evidence="1 2">
    <name type="scientific">Paenibacillus melissococcoides</name>
    <dbReference type="NCBI Taxonomy" id="2912268"/>
    <lineage>
        <taxon>Bacteria</taxon>
        <taxon>Bacillati</taxon>
        <taxon>Bacillota</taxon>
        <taxon>Bacilli</taxon>
        <taxon>Bacillales</taxon>
        <taxon>Paenibacillaceae</taxon>
        <taxon>Paenibacillus</taxon>
    </lineage>
</organism>
<accession>A0ABM9FZ87</accession>
<proteinExistence type="predicted"/>
<evidence type="ECO:0000313" key="1">
    <source>
        <dbReference type="EMBL" id="CAH8244215.1"/>
    </source>
</evidence>
<dbReference type="Proteomes" id="UP001154322">
    <property type="component" value="Unassembled WGS sequence"/>
</dbReference>
<dbReference type="EMBL" id="CALYLO010000001">
    <property type="protein sequence ID" value="CAH8244215.1"/>
    <property type="molecule type" value="Genomic_DNA"/>
</dbReference>
<name>A0ABM9FZ87_9BACL</name>
<keyword evidence="2" id="KW-1185">Reference proteome</keyword>
<sequence length="96" mass="11299">MMHTEREITASIIRLLRLTSIYDDSYEKMVTQPFQQDDLGDLSPCVRIREHAYELVMYERGVQMLSKTTKNVDDVDLAIALEMLFRPIFRETDNAR</sequence>
<evidence type="ECO:0000313" key="2">
    <source>
        <dbReference type="Proteomes" id="UP001154322"/>
    </source>
</evidence>
<dbReference type="RefSeq" id="WP_249724644.1">
    <property type="nucleotide sequence ID" value="NZ_AP031286.1"/>
</dbReference>
<reference evidence="1" key="1">
    <citation type="submission" date="2022-06" db="EMBL/GenBank/DDBJ databases">
        <authorList>
            <person name="Dietemann V."/>
            <person name="Ory F."/>
            <person name="Dainat B."/>
            <person name="Oberhansli S."/>
        </authorList>
    </citation>
    <scope>NUCLEOTIDE SEQUENCE</scope>
    <source>
        <strain evidence="1">Ena-SAMPLE-TAB-26-04-2022-14:26:32:270-5432</strain>
    </source>
</reference>
<gene>
    <name evidence="1" type="ORF">WJ0W_001453</name>
</gene>
<comment type="caution">
    <text evidence="1">The sequence shown here is derived from an EMBL/GenBank/DDBJ whole genome shotgun (WGS) entry which is preliminary data.</text>
</comment>
<protein>
    <submittedName>
        <fullName evidence="1">Immunity 63 family protein</fullName>
    </submittedName>
</protein>